<keyword evidence="1" id="KW-0472">Membrane</keyword>
<evidence type="ECO:0000313" key="2">
    <source>
        <dbReference type="EMBL" id="KFG26648.1"/>
    </source>
</evidence>
<accession>A0A086J3D0</accession>
<comment type="caution">
    <text evidence="2">The sequence shown here is derived from an EMBL/GenBank/DDBJ whole genome shotgun (WGS) entry which is preliminary data.</text>
</comment>
<proteinExistence type="predicted"/>
<feature type="transmembrane region" description="Helical" evidence="1">
    <location>
        <begin position="29"/>
        <end position="46"/>
    </location>
</feature>
<name>A0A086J3D0_NEMA1</name>
<dbReference type="GeneID" id="77675772"/>
<evidence type="ECO:0000256" key="1">
    <source>
        <dbReference type="SAM" id="Phobius"/>
    </source>
</evidence>
<organism evidence="2 3">
    <name type="scientific">Nematocida ausubeli (strain ATCC PRA-371 / ERTm2)</name>
    <name type="common">Nematode killer fungus</name>
    <dbReference type="NCBI Taxonomy" id="1913371"/>
    <lineage>
        <taxon>Eukaryota</taxon>
        <taxon>Fungi</taxon>
        <taxon>Fungi incertae sedis</taxon>
        <taxon>Microsporidia</taxon>
        <taxon>Nematocida</taxon>
    </lineage>
</organism>
<evidence type="ECO:0000313" key="3">
    <source>
        <dbReference type="Proteomes" id="UP000054524"/>
    </source>
</evidence>
<dbReference type="RefSeq" id="XP_052905203.1">
    <property type="nucleotide sequence ID" value="XM_053048443.1"/>
</dbReference>
<dbReference type="HOGENOM" id="CLU_418610_0_0_1"/>
<keyword evidence="1" id="KW-0812">Transmembrane</keyword>
<dbReference type="AlphaFoldDB" id="A0A086J3D0"/>
<reference evidence="2 3" key="1">
    <citation type="journal article" date="2014" name="Genome Announc.">
        <title>Genome Sequence of the Microsporidian Species Nematocida sp1 Strain ERTm6 (ATCC PRA-372).</title>
        <authorList>
            <person name="Bakowski M.A."/>
            <person name="Priest M."/>
            <person name="Young S."/>
            <person name="Cuomo C.A."/>
            <person name="Troemel E.R."/>
        </authorList>
    </citation>
    <scope>NUCLEOTIDE SEQUENCE [LARGE SCALE GENOMIC DNA]</scope>
    <source>
        <strain evidence="2 3">ERTm6</strain>
    </source>
</reference>
<sequence>MGWHCLCSQDMFQAAIIKPSCLKMAMRQMIWAAAMIYAASVGYIYAEDYIYKDKLLFFSPDGKESTLISRDHLHGFTTHEKTYREGWINGRYRRWAERNALIGLSTASSLSISPKYFPSIKDFFLMANEQRYASYKNVSLEYLANLLWVWTHFHLDPGTPTSEASPARPAKINCFLENLLLLIRSSPSIQGPLHGILFEISKNHGTCKSEPPKTMVPRDRLFWFLSCPQNAHIKRFLSTLLGPRTSNILIYAQKTGDEANNNALRIIVTPGHIPNRTDAVPLSSFILEQTTHKYTHLLLDLHEAAVLSPDVFAHLFIIFSGVHTLTLSTNRATEQSVIDAASILIRDILFLEEQRRRKNLPVRLRGLILSHAILLTQESTDLLQKTPLETFGFMQFYPADYTAEQEYHKKHIIIEAFITELFINHTVLSSYIKKLVGPDALFFANRHIEGLRNLVSIEIHTDGRMKHGVIQPLDIKDSRIQKVAIVEEAGSTEKDTYRILAGLASIKHMRTLDLKRTTVQAKKLLYLLLDKKVQYKRTLRIIEIPYTEGTSNDTSLPLHLLTTSLKGVRAYGVYVRKGTNPLKRLIQDVQKTFLSRRISIWMHLQSISWAPETSTYSLHPYTISRPLFKEAYQAAGAQARGSFGEEELFRMLSIGTALNKQK</sequence>
<keyword evidence="1" id="KW-1133">Transmembrane helix</keyword>
<dbReference type="EMBL" id="AKIJ01000002">
    <property type="protein sequence ID" value="KFG26648.1"/>
    <property type="molecule type" value="Genomic_DNA"/>
</dbReference>
<keyword evidence="3" id="KW-1185">Reference proteome</keyword>
<dbReference type="Proteomes" id="UP000054524">
    <property type="component" value="Unassembled WGS sequence"/>
</dbReference>
<gene>
    <name evidence="2" type="ORF">NESG_00799</name>
</gene>
<protein>
    <submittedName>
        <fullName evidence="2">Uncharacterized protein</fullName>
    </submittedName>
</protein>